<dbReference type="EMBL" id="GGEC01044854">
    <property type="protein sequence ID" value="MBX25338.1"/>
    <property type="molecule type" value="Transcribed_RNA"/>
</dbReference>
<dbReference type="AlphaFoldDB" id="A0A2P2M535"/>
<evidence type="ECO:0000313" key="1">
    <source>
        <dbReference type="EMBL" id="MBX25338.1"/>
    </source>
</evidence>
<protein>
    <submittedName>
        <fullName evidence="1">Uncharacterized protein</fullName>
    </submittedName>
</protein>
<name>A0A2P2M535_RHIMU</name>
<sequence>MGELAQGINLVNLHHCCVLKPFFEDWTPTLCLLSPVNATNINIYGFAFEILFYLVEVLYF</sequence>
<organism evidence="1">
    <name type="scientific">Rhizophora mucronata</name>
    <name type="common">Asiatic mangrove</name>
    <dbReference type="NCBI Taxonomy" id="61149"/>
    <lineage>
        <taxon>Eukaryota</taxon>
        <taxon>Viridiplantae</taxon>
        <taxon>Streptophyta</taxon>
        <taxon>Embryophyta</taxon>
        <taxon>Tracheophyta</taxon>
        <taxon>Spermatophyta</taxon>
        <taxon>Magnoliopsida</taxon>
        <taxon>eudicotyledons</taxon>
        <taxon>Gunneridae</taxon>
        <taxon>Pentapetalae</taxon>
        <taxon>rosids</taxon>
        <taxon>fabids</taxon>
        <taxon>Malpighiales</taxon>
        <taxon>Rhizophoraceae</taxon>
        <taxon>Rhizophora</taxon>
    </lineage>
</organism>
<proteinExistence type="predicted"/>
<accession>A0A2P2M535</accession>
<reference evidence="1" key="1">
    <citation type="submission" date="2018-02" db="EMBL/GenBank/DDBJ databases">
        <title>Rhizophora mucronata_Transcriptome.</title>
        <authorList>
            <person name="Meera S.P."/>
            <person name="Sreeshan A."/>
            <person name="Augustine A."/>
        </authorList>
    </citation>
    <scope>NUCLEOTIDE SEQUENCE</scope>
    <source>
        <tissue evidence="1">Leaf</tissue>
    </source>
</reference>